<dbReference type="EMBL" id="CACVBM020000665">
    <property type="protein sequence ID" value="CAA7021915.1"/>
    <property type="molecule type" value="Genomic_DNA"/>
</dbReference>
<dbReference type="InterPro" id="IPR025836">
    <property type="entry name" value="Zn_knuckle_CX2CX4HX4C"/>
</dbReference>
<evidence type="ECO:0000313" key="4">
    <source>
        <dbReference type="Proteomes" id="UP000467841"/>
    </source>
</evidence>
<evidence type="ECO:0000313" key="3">
    <source>
        <dbReference type="EMBL" id="CAA7021915.1"/>
    </source>
</evidence>
<dbReference type="AlphaFoldDB" id="A0A6D2I6V5"/>
<dbReference type="InterPro" id="IPR040256">
    <property type="entry name" value="At4g02000-like"/>
</dbReference>
<sequence length="445" mass="51780">MVIIQRWKPIISPLFPSQIPFWIRLRGLPLHYWKEELLRNIGKELGSLIDHEVSKEEAKIHVSINALEPLVKETIIEFAYGEEALVTLEYERLGFHCSICKKLSHISRDCKEISESKEIAIQNEKYREREATGGRPERREEGTRGDRGRAHDFSQRKDRYGQTYGERGHYSNYGRKRPRDMSVESSTHRNAWTNRETRANERHHQYWERESSNGGERRDMRDYLRRKNTGYERNSQDGLQWREKTRERETRQGSIPTREGNSDFQTPPRQVTPQQLPGVPKTGAVMEELREVTIQYVNVSDPVESAASQQRVNQSEEMGLMETTAANIVAAATESYYRALNFSQEEQNPAQGESVEIGEEVPDTEQVQKKRRGRPPKNKRNSPMVGTSLRIRRFTQIQNSPHPRPKQARATASNTAGPSRRTHQTKGRMQREQADNNQWARSYRL</sequence>
<comment type="caution">
    <text evidence="3">The sequence shown here is derived from an EMBL/GenBank/DDBJ whole genome shotgun (WGS) entry which is preliminary data.</text>
</comment>
<gene>
    <name evidence="3" type="ORF">MERR_LOCUS9150</name>
</gene>
<feature type="compositionally biased region" description="Basic and acidic residues" evidence="1">
    <location>
        <begin position="240"/>
        <end position="251"/>
    </location>
</feature>
<dbReference type="OrthoDB" id="1096772at2759"/>
<dbReference type="PANTHER" id="PTHR31286:SF163">
    <property type="entry name" value="ZINC KNUCKLE CX2CX4HX4C DOMAIN-CONTAINING PROTEIN"/>
    <property type="match status" value="1"/>
</dbReference>
<evidence type="ECO:0000256" key="1">
    <source>
        <dbReference type="SAM" id="MobiDB-lite"/>
    </source>
</evidence>
<dbReference type="Proteomes" id="UP000467841">
    <property type="component" value="Unassembled WGS sequence"/>
</dbReference>
<feature type="region of interest" description="Disordered" evidence="1">
    <location>
        <begin position="124"/>
        <end position="278"/>
    </location>
</feature>
<proteinExistence type="predicted"/>
<name>A0A6D2I6V5_9BRAS</name>
<evidence type="ECO:0000259" key="2">
    <source>
        <dbReference type="Pfam" id="PF14392"/>
    </source>
</evidence>
<accession>A0A6D2I6V5</accession>
<feature type="compositionally biased region" description="Basic and acidic residues" evidence="1">
    <location>
        <begin position="124"/>
        <end position="160"/>
    </location>
</feature>
<dbReference type="Pfam" id="PF14392">
    <property type="entry name" value="zf-CCHC_4"/>
    <property type="match status" value="1"/>
</dbReference>
<feature type="compositionally biased region" description="Polar residues" evidence="1">
    <location>
        <begin position="435"/>
        <end position="445"/>
    </location>
</feature>
<organism evidence="3 4">
    <name type="scientific">Microthlaspi erraticum</name>
    <dbReference type="NCBI Taxonomy" id="1685480"/>
    <lineage>
        <taxon>Eukaryota</taxon>
        <taxon>Viridiplantae</taxon>
        <taxon>Streptophyta</taxon>
        <taxon>Embryophyta</taxon>
        <taxon>Tracheophyta</taxon>
        <taxon>Spermatophyta</taxon>
        <taxon>Magnoliopsida</taxon>
        <taxon>eudicotyledons</taxon>
        <taxon>Gunneridae</taxon>
        <taxon>Pentapetalae</taxon>
        <taxon>rosids</taxon>
        <taxon>malvids</taxon>
        <taxon>Brassicales</taxon>
        <taxon>Brassicaceae</taxon>
        <taxon>Coluteocarpeae</taxon>
        <taxon>Microthlaspi</taxon>
    </lineage>
</organism>
<protein>
    <recommendedName>
        <fullName evidence="2">Zinc knuckle CX2CX4HX4C domain-containing protein</fullName>
    </recommendedName>
</protein>
<feature type="compositionally biased region" description="Polar residues" evidence="1">
    <location>
        <begin position="262"/>
        <end position="275"/>
    </location>
</feature>
<feature type="compositionally biased region" description="Polar residues" evidence="1">
    <location>
        <begin position="183"/>
        <end position="194"/>
    </location>
</feature>
<keyword evidence="4" id="KW-1185">Reference proteome</keyword>
<feature type="region of interest" description="Disordered" evidence="1">
    <location>
        <begin position="345"/>
        <end position="445"/>
    </location>
</feature>
<feature type="domain" description="Zinc knuckle CX2CX4HX4C" evidence="2">
    <location>
        <begin position="68"/>
        <end position="111"/>
    </location>
</feature>
<feature type="compositionally biased region" description="Basic and acidic residues" evidence="1">
    <location>
        <begin position="195"/>
        <end position="225"/>
    </location>
</feature>
<dbReference type="PANTHER" id="PTHR31286">
    <property type="entry name" value="GLYCINE-RICH CELL WALL STRUCTURAL PROTEIN 1.8-LIKE"/>
    <property type="match status" value="1"/>
</dbReference>
<feature type="compositionally biased region" description="Basic residues" evidence="1">
    <location>
        <begin position="369"/>
        <end position="380"/>
    </location>
</feature>
<reference evidence="3" key="1">
    <citation type="submission" date="2020-01" db="EMBL/GenBank/DDBJ databases">
        <authorList>
            <person name="Mishra B."/>
        </authorList>
    </citation>
    <scope>NUCLEOTIDE SEQUENCE [LARGE SCALE GENOMIC DNA]</scope>
</reference>